<evidence type="ECO:0000259" key="1">
    <source>
        <dbReference type="PROSITE" id="PS51186"/>
    </source>
</evidence>
<dbReference type="Pfam" id="PF13302">
    <property type="entry name" value="Acetyltransf_3"/>
    <property type="match status" value="1"/>
</dbReference>
<dbReference type="InterPro" id="IPR051908">
    <property type="entry name" value="Ribosomal_N-acetyltransferase"/>
</dbReference>
<dbReference type="InterPro" id="IPR000182">
    <property type="entry name" value="GNAT_dom"/>
</dbReference>
<gene>
    <name evidence="2" type="ORF">DN069_20980</name>
</gene>
<dbReference type="GO" id="GO:0005737">
    <property type="term" value="C:cytoplasm"/>
    <property type="evidence" value="ECO:0007669"/>
    <property type="project" value="TreeGrafter"/>
</dbReference>
<evidence type="ECO:0000313" key="3">
    <source>
        <dbReference type="Proteomes" id="UP000248889"/>
    </source>
</evidence>
<dbReference type="Proteomes" id="UP000248889">
    <property type="component" value="Unassembled WGS sequence"/>
</dbReference>
<proteinExistence type="predicted"/>
<feature type="domain" description="N-acetyltransferase" evidence="1">
    <location>
        <begin position="28"/>
        <end position="192"/>
    </location>
</feature>
<name>A0A2X0J870_9ACTN</name>
<protein>
    <submittedName>
        <fullName evidence="2">GNAT family N-acetyltransferase</fullName>
    </submittedName>
</protein>
<dbReference type="CDD" id="cd04301">
    <property type="entry name" value="NAT_SF"/>
    <property type="match status" value="1"/>
</dbReference>
<organism evidence="2 3">
    <name type="scientific">Streptacidiphilus pinicola</name>
    <dbReference type="NCBI Taxonomy" id="2219663"/>
    <lineage>
        <taxon>Bacteria</taxon>
        <taxon>Bacillati</taxon>
        <taxon>Actinomycetota</taxon>
        <taxon>Actinomycetes</taxon>
        <taxon>Kitasatosporales</taxon>
        <taxon>Streptomycetaceae</taxon>
        <taxon>Streptacidiphilus</taxon>
    </lineage>
</organism>
<dbReference type="OrthoDB" id="2061990at2"/>
<keyword evidence="2" id="KW-0808">Transferase</keyword>
<comment type="caution">
    <text evidence="2">The sequence shown here is derived from an EMBL/GenBank/DDBJ whole genome shotgun (WGS) entry which is preliminary data.</text>
</comment>
<sequence>MPTLVAPTVPYGSLASREQPVLPAGDGLLLRPWAVDDAPAVLAAYQDPGVRRWHARGMDSVAEAEEQLDAWRAGWAAEREVGWAVVDAVGGELLGRAGLKLLNFDDGTAHVAYWTVPAARGRGVAPRAVAAMTAWAFDAAGFQRLELGHAVANTGSCRVAEKTGFVLEGVRRSVWQLDDGRHDAHLHARLRP</sequence>
<dbReference type="PANTHER" id="PTHR43441">
    <property type="entry name" value="RIBOSOMAL-PROTEIN-SERINE ACETYLTRANSFERASE"/>
    <property type="match status" value="1"/>
</dbReference>
<dbReference type="SUPFAM" id="SSF55729">
    <property type="entry name" value="Acyl-CoA N-acyltransferases (Nat)"/>
    <property type="match status" value="1"/>
</dbReference>
<dbReference type="PROSITE" id="PS51186">
    <property type="entry name" value="GNAT"/>
    <property type="match status" value="1"/>
</dbReference>
<dbReference type="Gene3D" id="3.40.630.30">
    <property type="match status" value="1"/>
</dbReference>
<evidence type="ECO:0000313" key="2">
    <source>
        <dbReference type="EMBL" id="RAG83688.1"/>
    </source>
</evidence>
<dbReference type="GO" id="GO:0008999">
    <property type="term" value="F:protein-N-terminal-alanine acetyltransferase activity"/>
    <property type="evidence" value="ECO:0007669"/>
    <property type="project" value="TreeGrafter"/>
</dbReference>
<dbReference type="GO" id="GO:1990189">
    <property type="term" value="F:protein N-terminal-serine acetyltransferase activity"/>
    <property type="evidence" value="ECO:0007669"/>
    <property type="project" value="TreeGrafter"/>
</dbReference>
<accession>A0A2X0J870</accession>
<dbReference type="AlphaFoldDB" id="A0A2X0J870"/>
<dbReference type="EMBL" id="QKYN01000082">
    <property type="protein sequence ID" value="RAG83688.1"/>
    <property type="molecule type" value="Genomic_DNA"/>
</dbReference>
<dbReference type="InterPro" id="IPR016181">
    <property type="entry name" value="Acyl_CoA_acyltransferase"/>
</dbReference>
<reference evidence="2 3" key="1">
    <citation type="submission" date="2018-06" db="EMBL/GenBank/DDBJ databases">
        <title>Streptacidiphilus pinicola sp. nov., isolated from pine grove soil.</title>
        <authorList>
            <person name="Roh S.G."/>
            <person name="Park S."/>
            <person name="Kim M.-K."/>
            <person name="Yun B.-R."/>
            <person name="Park J."/>
            <person name="Kim M.J."/>
            <person name="Kim Y.S."/>
            <person name="Kim S.B."/>
        </authorList>
    </citation>
    <scope>NUCLEOTIDE SEQUENCE [LARGE SCALE GENOMIC DNA]</scope>
    <source>
        <strain evidence="2 3">MMS16-CNU450</strain>
    </source>
</reference>
<keyword evidence="3" id="KW-1185">Reference proteome</keyword>
<dbReference type="PANTHER" id="PTHR43441:SF10">
    <property type="entry name" value="ACETYLTRANSFERASE"/>
    <property type="match status" value="1"/>
</dbReference>